<dbReference type="GO" id="GO:0009908">
    <property type="term" value="P:flower development"/>
    <property type="evidence" value="ECO:0007669"/>
    <property type="project" value="UniProtKB-KW"/>
</dbReference>
<evidence type="ECO:0000256" key="2">
    <source>
        <dbReference type="ARBA" id="ARBA00022473"/>
    </source>
</evidence>
<gene>
    <name evidence="7" type="ORF">DVH24_031097</name>
</gene>
<name>A0A498HEP3_MALDO</name>
<dbReference type="PANTHER" id="PTHR31791">
    <property type="entry name" value="FRIGIDA-LIKE PROTEIN 3-RELATED"/>
    <property type="match status" value="1"/>
</dbReference>
<evidence type="ECO:0000256" key="3">
    <source>
        <dbReference type="ARBA" id="ARBA00022782"/>
    </source>
</evidence>
<evidence type="ECO:0000313" key="8">
    <source>
        <dbReference type="Proteomes" id="UP000290289"/>
    </source>
</evidence>
<evidence type="ECO:0000256" key="1">
    <source>
        <dbReference type="ARBA" id="ARBA00008956"/>
    </source>
</evidence>
<dbReference type="Proteomes" id="UP000290289">
    <property type="component" value="Chromosome 17"/>
</dbReference>
<protein>
    <recommendedName>
        <fullName evidence="5">FRIGIDA-like protein</fullName>
    </recommendedName>
</protein>
<feature type="compositionally biased region" description="Basic residues" evidence="6">
    <location>
        <begin position="262"/>
        <end position="285"/>
    </location>
</feature>
<keyword evidence="8" id="KW-1185">Reference proteome</keyword>
<keyword evidence="3 5" id="KW-0221">Differentiation</keyword>
<accession>A0A498HEP3</accession>
<organism evidence="7 8">
    <name type="scientific">Malus domestica</name>
    <name type="common">Apple</name>
    <name type="synonym">Pyrus malus</name>
    <dbReference type="NCBI Taxonomy" id="3750"/>
    <lineage>
        <taxon>Eukaryota</taxon>
        <taxon>Viridiplantae</taxon>
        <taxon>Streptophyta</taxon>
        <taxon>Embryophyta</taxon>
        <taxon>Tracheophyta</taxon>
        <taxon>Spermatophyta</taxon>
        <taxon>Magnoliopsida</taxon>
        <taxon>eudicotyledons</taxon>
        <taxon>Gunneridae</taxon>
        <taxon>Pentapetalae</taxon>
        <taxon>rosids</taxon>
        <taxon>fabids</taxon>
        <taxon>Rosales</taxon>
        <taxon>Rosaceae</taxon>
        <taxon>Amygdaloideae</taxon>
        <taxon>Maleae</taxon>
        <taxon>Malus</taxon>
    </lineage>
</organism>
<evidence type="ECO:0000256" key="5">
    <source>
        <dbReference type="RuleBase" id="RU364012"/>
    </source>
</evidence>
<dbReference type="GO" id="GO:0030154">
    <property type="term" value="P:cell differentiation"/>
    <property type="evidence" value="ECO:0007669"/>
    <property type="project" value="UniProtKB-KW"/>
</dbReference>
<comment type="caution">
    <text evidence="7">The sequence shown here is derived from an EMBL/GenBank/DDBJ whole genome shotgun (WGS) entry which is preliminary data.</text>
</comment>
<dbReference type="AlphaFoldDB" id="A0A498HEP3"/>
<keyword evidence="4 5" id="KW-0287">Flowering</keyword>
<dbReference type="EMBL" id="RDQH01000343">
    <property type="protein sequence ID" value="RXH68764.1"/>
    <property type="molecule type" value="Genomic_DNA"/>
</dbReference>
<sequence>MVDVKQVLESDAPSSLIDQVNDALLELNAHNDTSEDQVQWEEIEEHFRNLETTLRKNFEELEAKEKKFTKQEAETCASLAEREASQAKAIADEWKPKLANAGTDAANGISLEAEAFLQLLATFRIASKFDKDEICKFVLAVAHRRQTPELCHFLGLTHKIPGLVESMVSGGKQINAIRFIHVFQLTESYPLVPLLKTYLKDLRRNSQVDNTGDGTGAQDDVNAKELAALKAVIRCVQEFKFEADYPLDPLQKRVNQLERSKADKKRRNESKRQQQKKQKKKKISGRWRGMQEEAQALRGLVSYLYSSTFSLSSPRHCLFRSLRGSEADV</sequence>
<reference evidence="7 8" key="1">
    <citation type="submission" date="2018-10" db="EMBL/GenBank/DDBJ databases">
        <title>A high-quality apple genome assembly.</title>
        <authorList>
            <person name="Hu J."/>
        </authorList>
    </citation>
    <scope>NUCLEOTIDE SEQUENCE [LARGE SCALE GENOMIC DNA]</scope>
    <source>
        <strain evidence="8">cv. HFTH1</strain>
        <tissue evidence="7">Young leaf</tissue>
    </source>
</reference>
<evidence type="ECO:0000313" key="7">
    <source>
        <dbReference type="EMBL" id="RXH68764.1"/>
    </source>
</evidence>
<proteinExistence type="inferred from homology"/>
<comment type="similarity">
    <text evidence="1 5">Belongs to the Frigida family.</text>
</comment>
<feature type="region of interest" description="Disordered" evidence="6">
    <location>
        <begin position="255"/>
        <end position="286"/>
    </location>
</feature>
<evidence type="ECO:0000256" key="6">
    <source>
        <dbReference type="SAM" id="MobiDB-lite"/>
    </source>
</evidence>
<evidence type="ECO:0000256" key="4">
    <source>
        <dbReference type="ARBA" id="ARBA00023089"/>
    </source>
</evidence>
<keyword evidence="2 5" id="KW-0217">Developmental protein</keyword>
<dbReference type="Pfam" id="PF07899">
    <property type="entry name" value="Frigida"/>
    <property type="match status" value="1"/>
</dbReference>
<dbReference type="InterPro" id="IPR012474">
    <property type="entry name" value="Frigida"/>
</dbReference>
<dbReference type="PANTHER" id="PTHR31791:SF41">
    <property type="entry name" value="FRIGIDA-LIKE PROTEIN"/>
    <property type="match status" value="1"/>
</dbReference>